<evidence type="ECO:0000313" key="2">
    <source>
        <dbReference type="EMBL" id="GLQ20664.1"/>
    </source>
</evidence>
<dbReference type="PANTHER" id="PTHR33993:SF1">
    <property type="entry name" value="GLYOXALASE FAMILY PROTEIN"/>
    <property type="match status" value="1"/>
</dbReference>
<reference evidence="2" key="2">
    <citation type="submission" date="2023-01" db="EMBL/GenBank/DDBJ databases">
        <title>Draft genome sequence of Algimonas porphyrae strain NBRC 108216.</title>
        <authorList>
            <person name="Sun Q."/>
            <person name="Mori K."/>
        </authorList>
    </citation>
    <scope>NUCLEOTIDE SEQUENCE</scope>
    <source>
        <strain evidence="2">NBRC 108216</strain>
    </source>
</reference>
<dbReference type="InterPro" id="IPR029068">
    <property type="entry name" value="Glyas_Bleomycin-R_OHBP_Dase"/>
</dbReference>
<proteinExistence type="predicted"/>
<dbReference type="InterPro" id="IPR037523">
    <property type="entry name" value="VOC_core"/>
</dbReference>
<dbReference type="Proteomes" id="UP001161390">
    <property type="component" value="Unassembled WGS sequence"/>
</dbReference>
<evidence type="ECO:0000259" key="1">
    <source>
        <dbReference type="PROSITE" id="PS51819"/>
    </source>
</evidence>
<feature type="domain" description="VOC" evidence="1">
    <location>
        <begin position="4"/>
        <end position="108"/>
    </location>
</feature>
<dbReference type="SUPFAM" id="SSF54593">
    <property type="entry name" value="Glyoxalase/Bleomycin resistance protein/Dihydroxybiphenyl dioxygenase"/>
    <property type="match status" value="1"/>
</dbReference>
<dbReference type="InterPro" id="IPR052164">
    <property type="entry name" value="Anthracycline_SecMetBiosynth"/>
</dbReference>
<reference evidence="2" key="1">
    <citation type="journal article" date="2014" name="Int. J. Syst. Evol. Microbiol.">
        <title>Complete genome of a new Firmicutes species belonging to the dominant human colonic microbiota ('Ruminococcus bicirculans') reveals two chromosomes and a selective capacity to utilize plant glucans.</title>
        <authorList>
            <consortium name="NISC Comparative Sequencing Program"/>
            <person name="Wegmann U."/>
            <person name="Louis P."/>
            <person name="Goesmann A."/>
            <person name="Henrissat B."/>
            <person name="Duncan S.H."/>
            <person name="Flint H.J."/>
        </authorList>
    </citation>
    <scope>NUCLEOTIDE SEQUENCE</scope>
    <source>
        <strain evidence="2">NBRC 108216</strain>
    </source>
</reference>
<protein>
    <submittedName>
        <fullName evidence="2">Glyoxalase</fullName>
    </submittedName>
</protein>
<organism evidence="2 3">
    <name type="scientific">Algimonas porphyrae</name>
    <dbReference type="NCBI Taxonomy" id="1128113"/>
    <lineage>
        <taxon>Bacteria</taxon>
        <taxon>Pseudomonadati</taxon>
        <taxon>Pseudomonadota</taxon>
        <taxon>Alphaproteobacteria</taxon>
        <taxon>Maricaulales</taxon>
        <taxon>Robiginitomaculaceae</taxon>
        <taxon>Algimonas</taxon>
    </lineage>
</organism>
<dbReference type="PROSITE" id="PS51819">
    <property type="entry name" value="VOC"/>
    <property type="match status" value="1"/>
</dbReference>
<dbReference type="Gene3D" id="3.10.180.10">
    <property type="entry name" value="2,3-Dihydroxybiphenyl 1,2-Dioxygenase, domain 1"/>
    <property type="match status" value="1"/>
</dbReference>
<dbReference type="EMBL" id="BSNJ01000003">
    <property type="protein sequence ID" value="GLQ20664.1"/>
    <property type="molecule type" value="Genomic_DNA"/>
</dbReference>
<gene>
    <name evidence="2" type="ORF">GCM10007854_16190</name>
</gene>
<dbReference type="PANTHER" id="PTHR33993">
    <property type="entry name" value="GLYOXALASE-RELATED"/>
    <property type="match status" value="1"/>
</dbReference>
<comment type="caution">
    <text evidence="2">The sequence shown here is derived from an EMBL/GenBank/DDBJ whole genome shotgun (WGS) entry which is preliminary data.</text>
</comment>
<sequence length="115" mass="12688">MPLHIDYVEFTSPRLEATQAFFDAAFGWSFVDYGSDYRDIQQAGLGAGLERGDLAPPLVVLKSTDLEADRDRLIATGAELTRDIFEFPGGRRFEFREPGGTVMAVWATLEGPTEG</sequence>
<keyword evidence="3" id="KW-1185">Reference proteome</keyword>
<name>A0ABQ5V0G8_9PROT</name>
<dbReference type="RefSeq" id="WP_284371415.1">
    <property type="nucleotide sequence ID" value="NZ_BSNJ01000003.1"/>
</dbReference>
<evidence type="ECO:0000313" key="3">
    <source>
        <dbReference type="Proteomes" id="UP001161390"/>
    </source>
</evidence>
<accession>A0ABQ5V0G8</accession>